<dbReference type="AlphaFoldDB" id="A0A9W8GIQ8"/>
<keyword evidence="3" id="KW-1185">Reference proteome</keyword>
<evidence type="ECO:0000313" key="3">
    <source>
        <dbReference type="Proteomes" id="UP001151516"/>
    </source>
</evidence>
<evidence type="ECO:0000313" key="2">
    <source>
        <dbReference type="EMBL" id="KAJ2687007.1"/>
    </source>
</evidence>
<dbReference type="GO" id="GO:0003677">
    <property type="term" value="F:DNA binding"/>
    <property type="evidence" value="ECO:0007669"/>
    <property type="project" value="InterPro"/>
</dbReference>
<evidence type="ECO:0000256" key="1">
    <source>
        <dbReference type="SAM" id="MobiDB-lite"/>
    </source>
</evidence>
<name>A0A9W8GIQ8_9FUNG</name>
<dbReference type="Gene3D" id="1.10.443.20">
    <property type="entry name" value="Centromere DNA-binding protein complex CBF3 subunit, domain 2"/>
    <property type="match status" value="1"/>
</dbReference>
<protein>
    <submittedName>
        <fullName evidence="2">Uncharacterized protein</fullName>
    </submittedName>
</protein>
<feature type="region of interest" description="Disordered" evidence="1">
    <location>
        <begin position="130"/>
        <end position="155"/>
    </location>
</feature>
<feature type="region of interest" description="Disordered" evidence="1">
    <location>
        <begin position="167"/>
        <end position="187"/>
    </location>
</feature>
<organism evidence="2 3">
    <name type="scientific">Coemansia spiralis</name>
    <dbReference type="NCBI Taxonomy" id="417178"/>
    <lineage>
        <taxon>Eukaryota</taxon>
        <taxon>Fungi</taxon>
        <taxon>Fungi incertae sedis</taxon>
        <taxon>Zoopagomycota</taxon>
        <taxon>Kickxellomycotina</taxon>
        <taxon>Kickxellomycetes</taxon>
        <taxon>Kickxellales</taxon>
        <taxon>Kickxellaceae</taxon>
        <taxon>Coemansia</taxon>
    </lineage>
</organism>
<dbReference type="InterPro" id="IPR038279">
    <property type="entry name" value="Ndc10_dom2_sf"/>
</dbReference>
<sequence>MSLYTKQDLKEAQDLFRDCPFIAKKTRSIYAWRCAIWIRFCREQNDDYLVTEGKLVSYLDWILEIDLPNIINTKKTFVPDILRDYVGSLISLWRFQNPRNAEMVSPKDGTEYQAKWDEILRRYPRSEQFTAQPSAIEGRSTGRTVGRTAPEAPSHVHAAHQLSFNRGAGGGNRFYPHHPGHQQGVRPLPAIAPYRHSQHSPQLYGQRPLTQPHNLRTQQQYRQQYQQQQYQPAGVAEPTEHCWQIEWILSGSWASATSRLLFTLAMTTWVDATNIVNLQLADMHFASCAIIIRSRSPLLCSWNALAGALFYRWHVARAPPPTFANSQWQGTLVVPAYLSGSTSPSMASDGGLDGSMATTATEPRHVSATERLSLVRDLLPRERLPVER</sequence>
<dbReference type="Proteomes" id="UP001151516">
    <property type="component" value="Unassembled WGS sequence"/>
</dbReference>
<comment type="caution">
    <text evidence="2">The sequence shown here is derived from an EMBL/GenBank/DDBJ whole genome shotgun (WGS) entry which is preliminary data.</text>
</comment>
<dbReference type="OrthoDB" id="5584977at2759"/>
<proteinExistence type="predicted"/>
<dbReference type="EMBL" id="JANBTX010000086">
    <property type="protein sequence ID" value="KAJ2687007.1"/>
    <property type="molecule type" value="Genomic_DNA"/>
</dbReference>
<gene>
    <name evidence="2" type="ORF">IWW39_003231</name>
</gene>
<accession>A0A9W8GIQ8</accession>
<reference evidence="2" key="1">
    <citation type="submission" date="2022-07" db="EMBL/GenBank/DDBJ databases">
        <title>Phylogenomic reconstructions and comparative analyses of Kickxellomycotina fungi.</title>
        <authorList>
            <person name="Reynolds N.K."/>
            <person name="Stajich J.E."/>
            <person name="Barry K."/>
            <person name="Grigoriev I.V."/>
            <person name="Crous P."/>
            <person name="Smith M.E."/>
        </authorList>
    </citation>
    <scope>NUCLEOTIDE SEQUENCE</scope>
    <source>
        <strain evidence="2">CBS 109367</strain>
    </source>
</reference>